<organism evidence="6 7">
    <name type="scientific">Durusdinium trenchii</name>
    <dbReference type="NCBI Taxonomy" id="1381693"/>
    <lineage>
        <taxon>Eukaryota</taxon>
        <taxon>Sar</taxon>
        <taxon>Alveolata</taxon>
        <taxon>Dinophyceae</taxon>
        <taxon>Suessiales</taxon>
        <taxon>Symbiodiniaceae</taxon>
        <taxon>Durusdinium</taxon>
    </lineage>
</organism>
<evidence type="ECO:0000259" key="5">
    <source>
        <dbReference type="PROSITE" id="PS50089"/>
    </source>
</evidence>
<accession>A0ABP0KMU5</accession>
<evidence type="ECO:0000256" key="1">
    <source>
        <dbReference type="ARBA" id="ARBA00022723"/>
    </source>
</evidence>
<dbReference type="InterPro" id="IPR001841">
    <property type="entry name" value="Znf_RING"/>
</dbReference>
<evidence type="ECO:0000256" key="4">
    <source>
        <dbReference type="PROSITE-ProRule" id="PRU00175"/>
    </source>
</evidence>
<keyword evidence="3" id="KW-0862">Zinc</keyword>
<evidence type="ECO:0000313" key="6">
    <source>
        <dbReference type="EMBL" id="CAK9028183.1"/>
    </source>
</evidence>
<proteinExistence type="predicted"/>
<evidence type="ECO:0000256" key="3">
    <source>
        <dbReference type="ARBA" id="ARBA00022833"/>
    </source>
</evidence>
<dbReference type="InterPro" id="IPR013083">
    <property type="entry name" value="Znf_RING/FYVE/PHD"/>
</dbReference>
<dbReference type="PANTHER" id="PTHR15710:SF217">
    <property type="entry name" value="E3 UBIQUITIN-PROTEIN LIGASE RDUF2"/>
    <property type="match status" value="1"/>
</dbReference>
<comment type="caution">
    <text evidence="6">The sequence shown here is derived from an EMBL/GenBank/DDBJ whole genome shotgun (WGS) entry which is preliminary data.</text>
</comment>
<reference evidence="6 7" key="1">
    <citation type="submission" date="2024-02" db="EMBL/GenBank/DDBJ databases">
        <authorList>
            <person name="Chen Y."/>
            <person name="Shah S."/>
            <person name="Dougan E. K."/>
            <person name="Thang M."/>
            <person name="Chan C."/>
        </authorList>
    </citation>
    <scope>NUCLEOTIDE SEQUENCE [LARGE SCALE GENOMIC DNA]</scope>
</reference>
<keyword evidence="7" id="KW-1185">Reference proteome</keyword>
<keyword evidence="2 4" id="KW-0863">Zinc-finger</keyword>
<gene>
    <name evidence="6" type="ORF">SCF082_LOCUS18239</name>
</gene>
<evidence type="ECO:0000256" key="2">
    <source>
        <dbReference type="ARBA" id="ARBA00022771"/>
    </source>
</evidence>
<dbReference type="InterPro" id="IPR018957">
    <property type="entry name" value="Znf_C3HC4_RING-type"/>
</dbReference>
<dbReference type="CDD" id="cd16448">
    <property type="entry name" value="RING-H2"/>
    <property type="match status" value="1"/>
</dbReference>
<dbReference type="PANTHER" id="PTHR15710">
    <property type="entry name" value="E3 UBIQUITIN-PROTEIN LIGASE PRAJA"/>
    <property type="match status" value="1"/>
</dbReference>
<dbReference type="SUPFAM" id="SSF57850">
    <property type="entry name" value="RING/U-box"/>
    <property type="match status" value="1"/>
</dbReference>
<keyword evidence="1" id="KW-0479">Metal-binding</keyword>
<dbReference type="Pfam" id="PF00097">
    <property type="entry name" value="zf-C3HC4"/>
    <property type="match status" value="1"/>
</dbReference>
<name>A0ABP0KMU5_9DINO</name>
<dbReference type="Gene3D" id="3.30.40.10">
    <property type="entry name" value="Zinc/RING finger domain, C3HC4 (zinc finger)"/>
    <property type="match status" value="1"/>
</dbReference>
<dbReference type="EMBL" id="CAXAMM010012190">
    <property type="protein sequence ID" value="CAK9028183.1"/>
    <property type="molecule type" value="Genomic_DNA"/>
</dbReference>
<dbReference type="SMART" id="SM00184">
    <property type="entry name" value="RING"/>
    <property type="match status" value="1"/>
</dbReference>
<protein>
    <submittedName>
        <fullName evidence="6">E3 ubiquitin-protein ligase SIRP1 (Salt-induced RING finger protein 1) (OsSIRP1)</fullName>
    </submittedName>
</protein>
<dbReference type="PROSITE" id="PS50089">
    <property type="entry name" value="ZF_RING_2"/>
    <property type="match status" value="1"/>
</dbReference>
<feature type="domain" description="RING-type" evidence="5">
    <location>
        <begin position="78"/>
        <end position="131"/>
    </location>
</feature>
<dbReference type="Proteomes" id="UP001642464">
    <property type="component" value="Unassembled WGS sequence"/>
</dbReference>
<evidence type="ECO:0000313" key="7">
    <source>
        <dbReference type="Proteomes" id="UP001642464"/>
    </source>
</evidence>
<sequence>MNLVGPALVALGVSLLCAGGLLLQRYLDGSESDESNGSEYSFGFALNLKHVRKVLFRVDCQRAIEALPSVRLEQGEACAICLEPLEEARQLPCGHLFHQHCLLELTKSPSHSPSRRLRQEAHRAISCPLCRSVTVKIPVIGACREGAGACEADLEDPSGESQCPSAHRASL</sequence>